<evidence type="ECO:0000256" key="3">
    <source>
        <dbReference type="ARBA" id="ARBA00022475"/>
    </source>
</evidence>
<keyword evidence="2" id="KW-0813">Transport</keyword>
<dbReference type="InterPro" id="IPR027417">
    <property type="entry name" value="P-loop_NTPase"/>
</dbReference>
<dbReference type="RefSeq" id="WP_345538102.1">
    <property type="nucleotide sequence ID" value="NZ_BAABGJ010000020.1"/>
</dbReference>
<evidence type="ECO:0000313" key="7">
    <source>
        <dbReference type="EMBL" id="GAA4342450.1"/>
    </source>
</evidence>
<keyword evidence="3" id="KW-1003">Cell membrane</keyword>
<dbReference type="PROSITE" id="PS00211">
    <property type="entry name" value="ABC_TRANSPORTER_1"/>
    <property type="match status" value="1"/>
</dbReference>
<keyword evidence="4" id="KW-0547">Nucleotide-binding</keyword>
<accession>A0ABP8HPW2</accession>
<organism evidence="7 8">
    <name type="scientific">Variovorax defluvii</name>
    <dbReference type="NCBI Taxonomy" id="913761"/>
    <lineage>
        <taxon>Bacteria</taxon>
        <taxon>Pseudomonadati</taxon>
        <taxon>Pseudomonadota</taxon>
        <taxon>Betaproteobacteria</taxon>
        <taxon>Burkholderiales</taxon>
        <taxon>Comamonadaceae</taxon>
        <taxon>Variovorax</taxon>
    </lineage>
</organism>
<comment type="caution">
    <text evidence="7">The sequence shown here is derived from an EMBL/GenBank/DDBJ whole genome shotgun (WGS) entry which is preliminary data.</text>
</comment>
<feature type="domain" description="ABC transporter" evidence="6">
    <location>
        <begin position="4"/>
        <end position="242"/>
    </location>
</feature>
<sequence length="264" mass="29101">MSAVSIQAVTKIYPGHGRRDAPVLALDEVAFDIADREFCSIIGHSGCGKTTLLNMLAGFEQPTAGRIRVNGEAVGRPSWSRSMVFQDYALFPWLTVRENVSFGLEMKKVPPAERRAIVARQIRLVGLEGFEDRYPHQLSGGMKQRVSIARALSVDPHVLLMDEPFAALDAQNRALMQQEMGRLLASADSAARKTMVLVTHSIEEAILLSDRIVVLSSRPGRVKEIVTVDLPRPRDEDDPAFIALRRHLRALINEDVSASATAAH</sequence>
<dbReference type="EMBL" id="BAABGJ010000020">
    <property type="protein sequence ID" value="GAA4342450.1"/>
    <property type="molecule type" value="Genomic_DNA"/>
</dbReference>
<evidence type="ECO:0000313" key="8">
    <source>
        <dbReference type="Proteomes" id="UP001500975"/>
    </source>
</evidence>
<keyword evidence="5 7" id="KW-0067">ATP-binding</keyword>
<keyword evidence="8" id="KW-1185">Reference proteome</keyword>
<dbReference type="PANTHER" id="PTHR42788:SF13">
    <property type="entry name" value="ALIPHATIC SULFONATES IMPORT ATP-BINDING PROTEIN SSUB"/>
    <property type="match status" value="1"/>
</dbReference>
<evidence type="ECO:0000256" key="2">
    <source>
        <dbReference type="ARBA" id="ARBA00022448"/>
    </source>
</evidence>
<dbReference type="CDD" id="cd03293">
    <property type="entry name" value="ABC_NrtD_SsuB_transporters"/>
    <property type="match status" value="1"/>
</dbReference>
<comment type="similarity">
    <text evidence="1">Belongs to the ABC transporter superfamily.</text>
</comment>
<evidence type="ECO:0000256" key="4">
    <source>
        <dbReference type="ARBA" id="ARBA00022741"/>
    </source>
</evidence>
<protein>
    <submittedName>
        <fullName evidence="7">ABC transporter ATP-binding protein</fullName>
    </submittedName>
</protein>
<dbReference type="Proteomes" id="UP001500975">
    <property type="component" value="Unassembled WGS sequence"/>
</dbReference>
<dbReference type="InterPro" id="IPR017871">
    <property type="entry name" value="ABC_transporter-like_CS"/>
</dbReference>
<keyword evidence="3" id="KW-0472">Membrane</keyword>
<dbReference type="SMART" id="SM00382">
    <property type="entry name" value="AAA"/>
    <property type="match status" value="1"/>
</dbReference>
<dbReference type="Pfam" id="PF00005">
    <property type="entry name" value="ABC_tran"/>
    <property type="match status" value="1"/>
</dbReference>
<gene>
    <name evidence="7" type="ORF">GCM10023165_24210</name>
</gene>
<name>A0ABP8HPW2_9BURK</name>
<proteinExistence type="inferred from homology"/>
<dbReference type="SUPFAM" id="SSF52540">
    <property type="entry name" value="P-loop containing nucleoside triphosphate hydrolases"/>
    <property type="match status" value="1"/>
</dbReference>
<dbReference type="InterPro" id="IPR003439">
    <property type="entry name" value="ABC_transporter-like_ATP-bd"/>
</dbReference>
<reference evidence="8" key="1">
    <citation type="journal article" date="2019" name="Int. J. Syst. Evol. Microbiol.">
        <title>The Global Catalogue of Microorganisms (GCM) 10K type strain sequencing project: providing services to taxonomists for standard genome sequencing and annotation.</title>
        <authorList>
            <consortium name="The Broad Institute Genomics Platform"/>
            <consortium name="The Broad Institute Genome Sequencing Center for Infectious Disease"/>
            <person name="Wu L."/>
            <person name="Ma J."/>
        </authorList>
    </citation>
    <scope>NUCLEOTIDE SEQUENCE [LARGE SCALE GENOMIC DNA]</scope>
    <source>
        <strain evidence="8">JCM 17804</strain>
    </source>
</reference>
<dbReference type="InterPro" id="IPR003593">
    <property type="entry name" value="AAA+_ATPase"/>
</dbReference>
<evidence type="ECO:0000256" key="5">
    <source>
        <dbReference type="ARBA" id="ARBA00022840"/>
    </source>
</evidence>
<dbReference type="PROSITE" id="PS50893">
    <property type="entry name" value="ABC_TRANSPORTER_2"/>
    <property type="match status" value="1"/>
</dbReference>
<evidence type="ECO:0000259" key="6">
    <source>
        <dbReference type="PROSITE" id="PS50893"/>
    </source>
</evidence>
<dbReference type="Gene3D" id="3.40.50.300">
    <property type="entry name" value="P-loop containing nucleotide triphosphate hydrolases"/>
    <property type="match status" value="1"/>
</dbReference>
<evidence type="ECO:0000256" key="1">
    <source>
        <dbReference type="ARBA" id="ARBA00005417"/>
    </source>
</evidence>
<dbReference type="InterPro" id="IPR050166">
    <property type="entry name" value="ABC_transporter_ATP-bind"/>
</dbReference>
<dbReference type="GO" id="GO:0005524">
    <property type="term" value="F:ATP binding"/>
    <property type="evidence" value="ECO:0007669"/>
    <property type="project" value="UniProtKB-KW"/>
</dbReference>
<dbReference type="PANTHER" id="PTHR42788">
    <property type="entry name" value="TAURINE IMPORT ATP-BINDING PROTEIN-RELATED"/>
    <property type="match status" value="1"/>
</dbReference>